<accession>A0ABR6G7P0</accession>
<evidence type="ECO:0000313" key="6">
    <source>
        <dbReference type="EMBL" id="MBB3162289.1"/>
    </source>
</evidence>
<evidence type="ECO:0000256" key="4">
    <source>
        <dbReference type="SAM" id="MobiDB-lite"/>
    </source>
</evidence>
<gene>
    <name evidence="6" type="ORF">FHS25_002752</name>
</gene>
<sequence length="448" mass="50575">MSLSSRPGNYRSVHFRAKRNMINNLWRRLFGHFRFFRRSSAEISAAKTIAFLNFHGSGRVMRWRNWMATGSESDDDPAAEQERPAHMERRRWPREPAMRKERPPHASPALEPLRFSTQDLPPAEQFQAWRAHMAPLVDVHLPEGKSPEDGFLAEQTGWQLGDILIVQQRAHAHRYVRDQAMLRSSPIDHWNVGLQRSGQAWTEVNRRVTETAAGEIFFMSLGSPYRGRTTDTEALLVFLPYELLARDASLLQSAGNTVLSGSHAELLTGYLTGLETNLGNLTIEEVPRIIQTIGDMVVAGAASSTRTDTGQNQANMGLMERAHRYIHVNLHSENLTPDVMCRALGISRTRLYQLFEASGGVLNYIRKRRLLQAYADLSNSADHRPISEIAEAAGFEVAANFTRAFIHEFGLSPREIRRTVATQQRPAPAIRSTRRYGKTIGDWLALTG</sequence>
<evidence type="ECO:0000256" key="2">
    <source>
        <dbReference type="ARBA" id="ARBA00023125"/>
    </source>
</evidence>
<feature type="domain" description="HTH araC/xylS-type" evidence="5">
    <location>
        <begin position="320"/>
        <end position="419"/>
    </location>
</feature>
<evidence type="ECO:0000256" key="3">
    <source>
        <dbReference type="ARBA" id="ARBA00023163"/>
    </source>
</evidence>
<evidence type="ECO:0000259" key="5">
    <source>
        <dbReference type="PROSITE" id="PS01124"/>
    </source>
</evidence>
<proteinExistence type="predicted"/>
<dbReference type="InterPro" id="IPR009057">
    <property type="entry name" value="Homeodomain-like_sf"/>
</dbReference>
<feature type="region of interest" description="Disordered" evidence="4">
    <location>
        <begin position="69"/>
        <end position="111"/>
    </location>
</feature>
<dbReference type="PROSITE" id="PS01124">
    <property type="entry name" value="HTH_ARAC_FAMILY_2"/>
    <property type="match status" value="1"/>
</dbReference>
<dbReference type="SUPFAM" id="SSF46689">
    <property type="entry name" value="Homeodomain-like"/>
    <property type="match status" value="1"/>
</dbReference>
<dbReference type="PANTHER" id="PTHR46796">
    <property type="entry name" value="HTH-TYPE TRANSCRIPTIONAL ACTIVATOR RHAS-RELATED"/>
    <property type="match status" value="1"/>
</dbReference>
<dbReference type="Pfam" id="PF12833">
    <property type="entry name" value="HTH_18"/>
    <property type="match status" value="1"/>
</dbReference>
<evidence type="ECO:0000256" key="1">
    <source>
        <dbReference type="ARBA" id="ARBA00023015"/>
    </source>
</evidence>
<dbReference type="Proteomes" id="UP000542811">
    <property type="component" value="Unassembled WGS sequence"/>
</dbReference>
<dbReference type="Gene3D" id="1.10.10.60">
    <property type="entry name" value="Homeodomain-like"/>
    <property type="match status" value="1"/>
</dbReference>
<keyword evidence="1" id="KW-0805">Transcription regulation</keyword>
<dbReference type="Pfam" id="PF14525">
    <property type="entry name" value="AraC_binding_2"/>
    <property type="match status" value="1"/>
</dbReference>
<reference evidence="6 7" key="1">
    <citation type="submission" date="2020-08" db="EMBL/GenBank/DDBJ databases">
        <title>Genomic Encyclopedia of Type Strains, Phase III (KMG-III): the genomes of soil and plant-associated and newly described type strains.</title>
        <authorList>
            <person name="Whitman W."/>
        </authorList>
    </citation>
    <scope>NUCLEOTIDE SEQUENCE [LARGE SCALE GENOMIC DNA]</scope>
    <source>
        <strain evidence="6 7">CECT 8280</strain>
    </source>
</reference>
<dbReference type="EMBL" id="JACHXX010000003">
    <property type="protein sequence ID" value="MBB3162289.1"/>
    <property type="molecule type" value="Genomic_DNA"/>
</dbReference>
<dbReference type="SMART" id="SM00342">
    <property type="entry name" value="HTH_ARAC"/>
    <property type="match status" value="1"/>
</dbReference>
<protein>
    <submittedName>
        <fullName evidence="6">AraC-like DNA-binding protein</fullName>
    </submittedName>
</protein>
<feature type="compositionally biased region" description="Basic and acidic residues" evidence="4">
    <location>
        <begin position="93"/>
        <end position="104"/>
    </location>
</feature>
<name>A0ABR6G7P0_9HYPH</name>
<dbReference type="InterPro" id="IPR035418">
    <property type="entry name" value="AraC-bd_2"/>
</dbReference>
<keyword evidence="3" id="KW-0804">Transcription</keyword>
<dbReference type="InterPro" id="IPR050204">
    <property type="entry name" value="AraC_XylS_family_regulators"/>
</dbReference>
<keyword evidence="2" id="KW-0238">DNA-binding</keyword>
<comment type="caution">
    <text evidence="6">The sequence shown here is derived from an EMBL/GenBank/DDBJ whole genome shotgun (WGS) entry which is preliminary data.</text>
</comment>
<evidence type="ECO:0000313" key="7">
    <source>
        <dbReference type="Proteomes" id="UP000542811"/>
    </source>
</evidence>
<organism evidence="6 7">
    <name type="scientific">Rhizobium laguerreae</name>
    <dbReference type="NCBI Taxonomy" id="1076926"/>
    <lineage>
        <taxon>Bacteria</taxon>
        <taxon>Pseudomonadati</taxon>
        <taxon>Pseudomonadota</taxon>
        <taxon>Alphaproteobacteria</taxon>
        <taxon>Hyphomicrobiales</taxon>
        <taxon>Rhizobiaceae</taxon>
        <taxon>Rhizobium/Agrobacterium group</taxon>
        <taxon>Rhizobium</taxon>
    </lineage>
</organism>
<dbReference type="InterPro" id="IPR018060">
    <property type="entry name" value="HTH_AraC"/>
</dbReference>
<keyword evidence="7" id="KW-1185">Reference proteome</keyword>
<dbReference type="PANTHER" id="PTHR46796:SF6">
    <property type="entry name" value="ARAC SUBFAMILY"/>
    <property type="match status" value="1"/>
</dbReference>